<dbReference type="RefSeq" id="WP_097064658.1">
    <property type="nucleotide sequence ID" value="NZ_OBMI01000003.1"/>
</dbReference>
<dbReference type="EMBL" id="OBMI01000003">
    <property type="protein sequence ID" value="SOB87697.1"/>
    <property type="molecule type" value="Genomic_DNA"/>
</dbReference>
<dbReference type="AlphaFoldDB" id="A0A285R5T4"/>
<dbReference type="Proteomes" id="UP000219494">
    <property type="component" value="Unassembled WGS sequence"/>
</dbReference>
<evidence type="ECO:0000259" key="3">
    <source>
        <dbReference type="Pfam" id="PF03629"/>
    </source>
</evidence>
<dbReference type="InterPro" id="IPR039329">
    <property type="entry name" value="SIAE"/>
</dbReference>
<gene>
    <name evidence="4" type="ORF">SAMN06297144_2833</name>
</gene>
<dbReference type="PANTHER" id="PTHR22901">
    <property type="entry name" value="SIALATE O-ACETYLESTERASE"/>
    <property type="match status" value="1"/>
</dbReference>
<evidence type="ECO:0000313" key="4">
    <source>
        <dbReference type="EMBL" id="SOB87697.1"/>
    </source>
</evidence>
<dbReference type="SUPFAM" id="SSF52266">
    <property type="entry name" value="SGNH hydrolase"/>
    <property type="match status" value="1"/>
</dbReference>
<name>A0A285R5T4_9SPHN</name>
<dbReference type="InterPro" id="IPR008979">
    <property type="entry name" value="Galactose-bd-like_sf"/>
</dbReference>
<organism evidence="4 5">
    <name type="scientific">Sphingomonas guangdongensis</name>
    <dbReference type="NCBI Taxonomy" id="1141890"/>
    <lineage>
        <taxon>Bacteria</taxon>
        <taxon>Pseudomonadati</taxon>
        <taxon>Pseudomonadota</taxon>
        <taxon>Alphaproteobacteria</taxon>
        <taxon>Sphingomonadales</taxon>
        <taxon>Sphingomonadaceae</taxon>
        <taxon>Sphingomonas</taxon>
    </lineage>
</organism>
<keyword evidence="5" id="KW-1185">Reference proteome</keyword>
<feature type="chain" id="PRO_5013035520" evidence="2">
    <location>
        <begin position="19"/>
        <end position="641"/>
    </location>
</feature>
<protein>
    <submittedName>
        <fullName evidence="4">Sialate O-acetylesterase</fullName>
    </submittedName>
</protein>
<feature type="domain" description="Sialate O-acetylesterase" evidence="3">
    <location>
        <begin position="423"/>
        <end position="531"/>
    </location>
</feature>
<proteinExistence type="predicted"/>
<evidence type="ECO:0000256" key="2">
    <source>
        <dbReference type="SAM" id="SignalP"/>
    </source>
</evidence>
<dbReference type="PANTHER" id="PTHR22901:SF0">
    <property type="entry name" value="SIALATE O-ACETYLESTERASE"/>
    <property type="match status" value="1"/>
</dbReference>
<accession>A0A285R5T4</accession>
<dbReference type="GO" id="GO:0001681">
    <property type="term" value="F:sialate O-acetylesterase activity"/>
    <property type="evidence" value="ECO:0007669"/>
    <property type="project" value="InterPro"/>
</dbReference>
<feature type="signal peptide" evidence="2">
    <location>
        <begin position="1"/>
        <end position="18"/>
    </location>
</feature>
<dbReference type="InterPro" id="IPR036514">
    <property type="entry name" value="SGNH_hydro_sf"/>
</dbReference>
<keyword evidence="2" id="KW-0732">Signal</keyword>
<dbReference type="Pfam" id="PF03629">
    <property type="entry name" value="SASA"/>
    <property type="match status" value="1"/>
</dbReference>
<keyword evidence="1" id="KW-0378">Hydrolase</keyword>
<reference evidence="4 5" key="1">
    <citation type="submission" date="2017-07" db="EMBL/GenBank/DDBJ databases">
        <authorList>
            <person name="Sun Z.S."/>
            <person name="Albrecht U."/>
            <person name="Echele G."/>
            <person name="Lee C.C."/>
        </authorList>
    </citation>
    <scope>NUCLEOTIDE SEQUENCE [LARGE SCALE GENOMIC DNA]</scope>
    <source>
        <strain evidence="4 5">CGMCC 1.12672</strain>
    </source>
</reference>
<dbReference type="GO" id="GO:0005975">
    <property type="term" value="P:carbohydrate metabolic process"/>
    <property type="evidence" value="ECO:0007669"/>
    <property type="project" value="TreeGrafter"/>
</dbReference>
<dbReference type="InterPro" id="IPR005181">
    <property type="entry name" value="SASA"/>
</dbReference>
<evidence type="ECO:0000256" key="1">
    <source>
        <dbReference type="ARBA" id="ARBA00022801"/>
    </source>
</evidence>
<dbReference type="SUPFAM" id="SSF49785">
    <property type="entry name" value="Galactose-binding domain-like"/>
    <property type="match status" value="1"/>
</dbReference>
<sequence length="641" mass="67357">MKLLVGAVILASATPTLAAPRVAGALSDRAVVQRDQAIVVAGTAQPGETVSVVLGPASGSARAGADGVFRVALPPLPAGGPFDLIVSARSGVSVLRDLLVGDVYLCSGQSNMEMTVAQSQNAGAVQGAPGDDQLRLLTIEKNTGLTPLARFAQQPQWVAAGPQTSPNFSAACFYMAQELRRTAKVPIGAVHSSWGGSQITAWMSDAAQRAAGRAAEADLLKLYARDPAAAVQVAAQRWQAWWREKSGDAPGREPWQPGATLDWTPVPSIGFYETWPDPKFATYKGMLWYRLEVTLTPEQARQAATLQLGLIDDVDQTWLNGKPVGGTSNWQPRVYPVPAGMLVPGRNVLVVNNQNAYSHGGLAGPADAMKLTFADGSSIPLGTGWRYAVVDKDPGTTPPVPWGDTTSSGTLHNAMIAPLGPTAFAGVAWYQGESDTGMPGYTTRLRALMADWRRQFGRADLPFALVSLAPFGRPATAPGESGTAYVRDAQRQVAESDGNAAVAITLDLGDAYDIHPGEKAEVGRRLARAMRRLVYRDPVAPSGPRATSATFVTNGQVVVRFADVDGALRTESGATALGFELCGAAAGTCRYAVARAGGAEVTIAGDGQPVTRVRYAWADTPRVNLVDAAALPAGPFELPVR</sequence>
<dbReference type="OrthoDB" id="9795554at2"/>
<dbReference type="Gene3D" id="3.40.50.1110">
    <property type="entry name" value="SGNH hydrolase"/>
    <property type="match status" value="2"/>
</dbReference>
<evidence type="ECO:0000313" key="5">
    <source>
        <dbReference type="Proteomes" id="UP000219494"/>
    </source>
</evidence>